<protein>
    <submittedName>
        <fullName evidence="3">MotE family protein</fullName>
    </submittedName>
</protein>
<dbReference type="Pfam" id="PF03448">
    <property type="entry name" value="MgtE_N"/>
    <property type="match status" value="1"/>
</dbReference>
<reference evidence="3 4" key="1">
    <citation type="submission" date="2022-06" db="EMBL/GenBank/DDBJ databases">
        <title>Mesorhizobium sp. strain RP14 Genome sequencing and assembly.</title>
        <authorList>
            <person name="Kim I."/>
        </authorList>
    </citation>
    <scope>NUCLEOTIDE SEQUENCE [LARGE SCALE GENOMIC DNA]</scope>
    <source>
        <strain evidence="4">RP14(2022)</strain>
    </source>
</reference>
<evidence type="ECO:0000256" key="1">
    <source>
        <dbReference type="SAM" id="SignalP"/>
    </source>
</evidence>
<sequence length="163" mass="17463">MTVLKRLLSSALLFAALGAGASAQTSPVPAAAQSDVDRFCANIADAARDRRYAVQAEELKKLQADIDARMAALEKKRAEYQGWLQRREAFLAQAGDGVVKIYGTMKPDAAAERLAELKSDLAAAILMKLDQRKAGTILNEMKADKAATLTAVMAAAVRKEDPS</sequence>
<feature type="domain" description="Magnesium transporter MgtE intracellular" evidence="2">
    <location>
        <begin position="98"/>
        <end position="159"/>
    </location>
</feature>
<dbReference type="SUPFAM" id="SSF158791">
    <property type="entry name" value="MgtE N-terminal domain-like"/>
    <property type="match status" value="1"/>
</dbReference>
<dbReference type="InterPro" id="IPR038076">
    <property type="entry name" value="MgtE_N_sf"/>
</dbReference>
<gene>
    <name evidence="3" type="ORF">NGM99_14675</name>
</gene>
<evidence type="ECO:0000259" key="2">
    <source>
        <dbReference type="Pfam" id="PF03448"/>
    </source>
</evidence>
<dbReference type="Gene3D" id="1.25.60.10">
    <property type="entry name" value="MgtE N-terminal domain-like"/>
    <property type="match status" value="1"/>
</dbReference>
<organism evidence="3 4">
    <name type="scientific">Mesorhizobium liriopis</name>
    <dbReference type="NCBI Taxonomy" id="2953882"/>
    <lineage>
        <taxon>Bacteria</taxon>
        <taxon>Pseudomonadati</taxon>
        <taxon>Pseudomonadota</taxon>
        <taxon>Alphaproteobacteria</taxon>
        <taxon>Hyphomicrobiales</taxon>
        <taxon>Phyllobacteriaceae</taxon>
        <taxon>Mesorhizobium</taxon>
    </lineage>
</organism>
<comment type="caution">
    <text evidence="3">The sequence shown here is derived from an EMBL/GenBank/DDBJ whole genome shotgun (WGS) entry which is preliminary data.</text>
</comment>
<keyword evidence="4" id="KW-1185">Reference proteome</keyword>
<name>A0ABT1C887_9HYPH</name>
<keyword evidence="1" id="KW-0732">Signal</keyword>
<evidence type="ECO:0000313" key="3">
    <source>
        <dbReference type="EMBL" id="MCO6051025.1"/>
    </source>
</evidence>
<proteinExistence type="predicted"/>
<feature type="signal peptide" evidence="1">
    <location>
        <begin position="1"/>
        <end position="21"/>
    </location>
</feature>
<evidence type="ECO:0000313" key="4">
    <source>
        <dbReference type="Proteomes" id="UP001205906"/>
    </source>
</evidence>
<dbReference type="EMBL" id="JAMXQS010000007">
    <property type="protein sequence ID" value="MCO6051025.1"/>
    <property type="molecule type" value="Genomic_DNA"/>
</dbReference>
<dbReference type="InterPro" id="IPR006668">
    <property type="entry name" value="Mg_transptr_MgtE_intracell_dom"/>
</dbReference>
<dbReference type="Proteomes" id="UP001205906">
    <property type="component" value="Unassembled WGS sequence"/>
</dbReference>
<dbReference type="RefSeq" id="WP_252820201.1">
    <property type="nucleotide sequence ID" value="NZ_JAMXQS010000007.1"/>
</dbReference>
<accession>A0ABT1C887</accession>
<feature type="chain" id="PRO_5045366588" evidence="1">
    <location>
        <begin position="22"/>
        <end position="163"/>
    </location>
</feature>